<dbReference type="PANTHER" id="PTHR30008:SF0">
    <property type="entry name" value="EXODEOXYRIBONUCLEASE 7 LARGE SUBUNIT"/>
    <property type="match status" value="1"/>
</dbReference>
<protein>
    <submittedName>
        <fullName evidence="2">Exodeoxyribonuclease 7 large subunit</fullName>
        <ecNumber evidence="2">3.1.11.6</ecNumber>
    </submittedName>
</protein>
<organism evidence="2">
    <name type="scientific">bioreactor metagenome</name>
    <dbReference type="NCBI Taxonomy" id="1076179"/>
    <lineage>
        <taxon>unclassified sequences</taxon>
        <taxon>metagenomes</taxon>
        <taxon>ecological metagenomes</taxon>
    </lineage>
</organism>
<gene>
    <name evidence="2" type="primary">xseA_38</name>
    <name evidence="2" type="ORF">SDC9_146578</name>
</gene>
<sequence>MRAVGAAKTPVISAIGHEPDSPILDLVADRRASTPTEAAKMAVPDAREQAEQIATQLNRLRQAIISKVRGEQEWLNQQRSRPVLRDPAGGFGVHQEWLDGCRNRLERAIDQRLADERIGLSHALSSVRAMSPKATLERGYAVVADAEGGSVTSINDADPGDQLLLYLSDGQLVVEVDYQEEDQ</sequence>
<dbReference type="EMBL" id="VSSQ01045484">
    <property type="protein sequence ID" value="MPM99387.1"/>
    <property type="molecule type" value="Genomic_DNA"/>
</dbReference>
<dbReference type="GO" id="GO:0008855">
    <property type="term" value="F:exodeoxyribonuclease VII activity"/>
    <property type="evidence" value="ECO:0007669"/>
    <property type="project" value="UniProtKB-EC"/>
</dbReference>
<name>A0A645EBN4_9ZZZZ</name>
<evidence type="ECO:0000259" key="1">
    <source>
        <dbReference type="Pfam" id="PF02601"/>
    </source>
</evidence>
<proteinExistence type="predicted"/>
<dbReference type="Pfam" id="PF02601">
    <property type="entry name" value="Exonuc_VII_L"/>
    <property type="match status" value="1"/>
</dbReference>
<evidence type="ECO:0000313" key="2">
    <source>
        <dbReference type="EMBL" id="MPM99387.1"/>
    </source>
</evidence>
<dbReference type="AlphaFoldDB" id="A0A645EBN4"/>
<dbReference type="InterPro" id="IPR003753">
    <property type="entry name" value="Exonuc_VII_L"/>
</dbReference>
<dbReference type="GO" id="GO:0009318">
    <property type="term" value="C:exodeoxyribonuclease VII complex"/>
    <property type="evidence" value="ECO:0007669"/>
    <property type="project" value="InterPro"/>
</dbReference>
<dbReference type="PANTHER" id="PTHR30008">
    <property type="entry name" value="EXODEOXYRIBONUCLEASE 7 LARGE SUBUNIT"/>
    <property type="match status" value="1"/>
</dbReference>
<dbReference type="InterPro" id="IPR020579">
    <property type="entry name" value="Exonuc_VII_lsu_C"/>
</dbReference>
<feature type="domain" description="Exonuclease VII large subunit C-terminal" evidence="1">
    <location>
        <begin position="2"/>
        <end position="116"/>
    </location>
</feature>
<dbReference type="EC" id="3.1.11.6" evidence="2"/>
<reference evidence="2" key="1">
    <citation type="submission" date="2019-08" db="EMBL/GenBank/DDBJ databases">
        <authorList>
            <person name="Kucharzyk K."/>
            <person name="Murdoch R.W."/>
            <person name="Higgins S."/>
            <person name="Loffler F."/>
        </authorList>
    </citation>
    <scope>NUCLEOTIDE SEQUENCE</scope>
</reference>
<keyword evidence="2" id="KW-0378">Hydrolase</keyword>
<comment type="caution">
    <text evidence="2">The sequence shown here is derived from an EMBL/GenBank/DDBJ whole genome shotgun (WGS) entry which is preliminary data.</text>
</comment>
<dbReference type="GO" id="GO:0006308">
    <property type="term" value="P:DNA catabolic process"/>
    <property type="evidence" value="ECO:0007669"/>
    <property type="project" value="InterPro"/>
</dbReference>
<accession>A0A645EBN4</accession>